<gene>
    <name evidence="1" type="ORF">SADUNF_Sadunf12G0015000</name>
</gene>
<protein>
    <submittedName>
        <fullName evidence="1">Uncharacterized protein</fullName>
    </submittedName>
</protein>
<accession>A0A835JQA9</accession>
<dbReference type="AlphaFoldDB" id="A0A835JQA9"/>
<dbReference type="Proteomes" id="UP000657918">
    <property type="component" value="Unassembled WGS sequence"/>
</dbReference>
<evidence type="ECO:0000313" key="2">
    <source>
        <dbReference type="Proteomes" id="UP000657918"/>
    </source>
</evidence>
<proteinExistence type="predicted"/>
<organism evidence="1 2">
    <name type="scientific">Salix dunnii</name>
    <dbReference type="NCBI Taxonomy" id="1413687"/>
    <lineage>
        <taxon>Eukaryota</taxon>
        <taxon>Viridiplantae</taxon>
        <taxon>Streptophyta</taxon>
        <taxon>Embryophyta</taxon>
        <taxon>Tracheophyta</taxon>
        <taxon>Spermatophyta</taxon>
        <taxon>Magnoliopsida</taxon>
        <taxon>eudicotyledons</taxon>
        <taxon>Gunneridae</taxon>
        <taxon>Pentapetalae</taxon>
        <taxon>rosids</taxon>
        <taxon>fabids</taxon>
        <taxon>Malpighiales</taxon>
        <taxon>Salicaceae</taxon>
        <taxon>Saliceae</taxon>
        <taxon>Salix</taxon>
    </lineage>
</organism>
<reference evidence="1 2" key="1">
    <citation type="submission" date="2020-10" db="EMBL/GenBank/DDBJ databases">
        <title>Plant Genome Project.</title>
        <authorList>
            <person name="Zhang R.-G."/>
        </authorList>
    </citation>
    <scope>NUCLEOTIDE SEQUENCE [LARGE SCALE GENOMIC DNA]</scope>
    <source>
        <strain evidence="1">FAFU-HL-1</strain>
        <tissue evidence="1">Leaf</tissue>
    </source>
</reference>
<dbReference type="EMBL" id="JADGMS010000012">
    <property type="protein sequence ID" value="KAF9671125.1"/>
    <property type="molecule type" value="Genomic_DNA"/>
</dbReference>
<sequence>MEGCIALQDGDTVQMHRVSWEHHCSSSQLLRCYGINCFYGWVLSLGLMSRQFAQTMGVIAGNGRDFSILSMNSATLAAFSSMMYDRIFRFVMNSLDAVRRVLYTSIPSRISSSLSWLF</sequence>
<comment type="caution">
    <text evidence="1">The sequence shown here is derived from an EMBL/GenBank/DDBJ whole genome shotgun (WGS) entry which is preliminary data.</text>
</comment>
<name>A0A835JQA9_9ROSI</name>
<keyword evidence="2" id="KW-1185">Reference proteome</keyword>
<evidence type="ECO:0000313" key="1">
    <source>
        <dbReference type="EMBL" id="KAF9671125.1"/>
    </source>
</evidence>